<proteinExistence type="predicted"/>
<dbReference type="Proteomes" id="UP001432322">
    <property type="component" value="Unassembled WGS sequence"/>
</dbReference>
<organism evidence="1 2">
    <name type="scientific">Pristionchus fissidentatus</name>
    <dbReference type="NCBI Taxonomy" id="1538716"/>
    <lineage>
        <taxon>Eukaryota</taxon>
        <taxon>Metazoa</taxon>
        <taxon>Ecdysozoa</taxon>
        <taxon>Nematoda</taxon>
        <taxon>Chromadorea</taxon>
        <taxon>Rhabditida</taxon>
        <taxon>Rhabditina</taxon>
        <taxon>Diplogasteromorpha</taxon>
        <taxon>Diplogasteroidea</taxon>
        <taxon>Neodiplogasteridae</taxon>
        <taxon>Pristionchus</taxon>
    </lineage>
</organism>
<dbReference type="EMBL" id="BTSY01000003">
    <property type="protein sequence ID" value="GMT21260.1"/>
    <property type="molecule type" value="Genomic_DNA"/>
</dbReference>
<evidence type="ECO:0000313" key="2">
    <source>
        <dbReference type="Proteomes" id="UP001432322"/>
    </source>
</evidence>
<comment type="caution">
    <text evidence="1">The sequence shown here is derived from an EMBL/GenBank/DDBJ whole genome shotgun (WGS) entry which is preliminary data.</text>
</comment>
<evidence type="ECO:0008006" key="3">
    <source>
        <dbReference type="Google" id="ProtNLM"/>
    </source>
</evidence>
<name>A0AAV5VNY3_9BILA</name>
<keyword evidence="2" id="KW-1185">Reference proteome</keyword>
<sequence>MLQRIAKEIVGVVSSGISHIDRNLTSLLKTSERFYNGTSVMKSISAKGSALEKMLVSDICFDPNNHCEH</sequence>
<dbReference type="AlphaFoldDB" id="A0AAV5VNY3"/>
<gene>
    <name evidence="1" type="ORF">PFISCL1PPCAC_12557</name>
</gene>
<feature type="non-terminal residue" evidence="1">
    <location>
        <position position="69"/>
    </location>
</feature>
<accession>A0AAV5VNY3</accession>
<evidence type="ECO:0000313" key="1">
    <source>
        <dbReference type="EMBL" id="GMT21260.1"/>
    </source>
</evidence>
<reference evidence="1" key="1">
    <citation type="submission" date="2023-10" db="EMBL/GenBank/DDBJ databases">
        <title>Genome assembly of Pristionchus species.</title>
        <authorList>
            <person name="Yoshida K."/>
            <person name="Sommer R.J."/>
        </authorList>
    </citation>
    <scope>NUCLEOTIDE SEQUENCE</scope>
    <source>
        <strain evidence="1">RS5133</strain>
    </source>
</reference>
<protein>
    <recommendedName>
        <fullName evidence="3">BLOC-1-related complex subunit 7</fullName>
    </recommendedName>
</protein>